<feature type="coiled-coil region" evidence="1">
    <location>
        <begin position="26"/>
        <end position="60"/>
    </location>
</feature>
<dbReference type="OrthoDB" id="2269034at2759"/>
<proteinExistence type="predicted"/>
<dbReference type="SUPFAM" id="SSF52047">
    <property type="entry name" value="RNI-like"/>
    <property type="match status" value="1"/>
</dbReference>
<evidence type="ECO:0000313" key="3">
    <source>
        <dbReference type="Proteomes" id="UP000054270"/>
    </source>
</evidence>
<keyword evidence="3" id="KW-1185">Reference proteome</keyword>
<dbReference type="InterPro" id="IPR032675">
    <property type="entry name" value="LRR_dom_sf"/>
</dbReference>
<organism evidence="2 3">
    <name type="scientific">Hypholoma sublateritium (strain FD-334 SS-4)</name>
    <dbReference type="NCBI Taxonomy" id="945553"/>
    <lineage>
        <taxon>Eukaryota</taxon>
        <taxon>Fungi</taxon>
        <taxon>Dikarya</taxon>
        <taxon>Basidiomycota</taxon>
        <taxon>Agaricomycotina</taxon>
        <taxon>Agaricomycetes</taxon>
        <taxon>Agaricomycetidae</taxon>
        <taxon>Agaricales</taxon>
        <taxon>Agaricineae</taxon>
        <taxon>Strophariaceae</taxon>
        <taxon>Hypholoma</taxon>
    </lineage>
</organism>
<dbReference type="AlphaFoldDB" id="A0A0D2MLK0"/>
<dbReference type="Gene3D" id="3.80.10.10">
    <property type="entry name" value="Ribonuclease Inhibitor"/>
    <property type="match status" value="1"/>
</dbReference>
<dbReference type="EMBL" id="KN817535">
    <property type="protein sequence ID" value="KJA24688.1"/>
    <property type="molecule type" value="Genomic_DNA"/>
</dbReference>
<protein>
    <recommendedName>
        <fullName evidence="4">F-box domain-containing protein</fullName>
    </recommendedName>
</protein>
<evidence type="ECO:0000313" key="2">
    <source>
        <dbReference type="EMBL" id="KJA24688.1"/>
    </source>
</evidence>
<accession>A0A0D2MLK0</accession>
<evidence type="ECO:0008006" key="4">
    <source>
        <dbReference type="Google" id="ProtNLM"/>
    </source>
</evidence>
<name>A0A0D2MLK0_HYPSF</name>
<dbReference type="Proteomes" id="UP000054270">
    <property type="component" value="Unassembled WGS sequence"/>
</dbReference>
<dbReference type="STRING" id="945553.A0A0D2MLK0"/>
<gene>
    <name evidence="2" type="ORF">HYPSUDRAFT_38391</name>
</gene>
<reference evidence="3" key="1">
    <citation type="submission" date="2014-04" db="EMBL/GenBank/DDBJ databases">
        <title>Evolutionary Origins and Diversification of the Mycorrhizal Mutualists.</title>
        <authorList>
            <consortium name="DOE Joint Genome Institute"/>
            <consortium name="Mycorrhizal Genomics Consortium"/>
            <person name="Kohler A."/>
            <person name="Kuo A."/>
            <person name="Nagy L.G."/>
            <person name="Floudas D."/>
            <person name="Copeland A."/>
            <person name="Barry K.W."/>
            <person name="Cichocki N."/>
            <person name="Veneault-Fourrey C."/>
            <person name="LaButti K."/>
            <person name="Lindquist E.A."/>
            <person name="Lipzen A."/>
            <person name="Lundell T."/>
            <person name="Morin E."/>
            <person name="Murat C."/>
            <person name="Riley R."/>
            <person name="Ohm R."/>
            <person name="Sun H."/>
            <person name="Tunlid A."/>
            <person name="Henrissat B."/>
            <person name="Grigoriev I.V."/>
            <person name="Hibbett D.S."/>
            <person name="Martin F."/>
        </authorList>
    </citation>
    <scope>NUCLEOTIDE SEQUENCE [LARGE SCALE GENOMIC DNA]</scope>
    <source>
        <strain evidence="3">FD-334 SS-4</strain>
    </source>
</reference>
<evidence type="ECO:0000256" key="1">
    <source>
        <dbReference type="SAM" id="Coils"/>
    </source>
</evidence>
<keyword evidence="1" id="KW-0175">Coiled coil</keyword>
<sequence>MASLRHLLTTNQALTDHERVRLKETVAEYDDKLNLITQKISALEEQLRILNAEKTALLEASAPFRRALSPFRQLPEDVVRVIFVACLETRWNPTMAKTEAPVLLTQISRATRMIALTTPELWAAIHIPIILSTTPETEDTAKSIMTARTEGAKEWLLRRSGNLPLHISVYENREFSQIETTRFLGSEFIDDLIHVIIACRSRWKNVHFSCNPTTISHVSMLNQYDVPLLQSLSVSTFTTPNGQSRGDFWRNSDILQAPMLKKFRQMGSGGVSTYPVNWPNLTHLYCDHLRFDIMNDLVHVLRQATHLIRLDLIVTDAGWPPSLRPISLPHLTTLVFIGLGAAQPIEHGEGMLGSINAPSLEIISYNSAMYDVARSPALIACLKQSSNIRELSTGQPSSCDILIEYLSHCPSLLTLHIPAPERIFAWQPQLNRNINTVLNALTQNNPAQCLCPQLEYFRYGLARVVSLPALRDFLVRRNGTIPGLSRLKALVMDFEYDPIEEPLLKGIQSAETVGNIRLEVTFRKTIADSLALDRGISHVTSPVDDWWPSRIVDDMTYLC</sequence>